<organism evidence="1 2">
    <name type="scientific">Prunus persica</name>
    <name type="common">Peach</name>
    <name type="synonym">Amygdalus persica</name>
    <dbReference type="NCBI Taxonomy" id="3760"/>
    <lineage>
        <taxon>Eukaryota</taxon>
        <taxon>Viridiplantae</taxon>
        <taxon>Streptophyta</taxon>
        <taxon>Embryophyta</taxon>
        <taxon>Tracheophyta</taxon>
        <taxon>Spermatophyta</taxon>
        <taxon>Magnoliopsida</taxon>
        <taxon>eudicotyledons</taxon>
        <taxon>Gunneridae</taxon>
        <taxon>Pentapetalae</taxon>
        <taxon>rosids</taxon>
        <taxon>fabids</taxon>
        <taxon>Rosales</taxon>
        <taxon>Rosaceae</taxon>
        <taxon>Amygdaloideae</taxon>
        <taxon>Amygdaleae</taxon>
        <taxon>Prunus</taxon>
    </lineage>
</organism>
<dbReference type="AlphaFoldDB" id="A0A251N5A2"/>
<keyword evidence="2" id="KW-1185">Reference proteome</keyword>
<sequence>MSPSLLFLVGEFGYEDVFKVKYVKFTWIMGAHFVRVAYSPPLSVCTFGSPSYEGVLLAGCGLAMVVWMLCCGSVKGSDIPQSKF</sequence>
<accession>A0A251N5A2</accession>
<evidence type="ECO:0000313" key="1">
    <source>
        <dbReference type="EMBL" id="ONH94497.1"/>
    </source>
</evidence>
<name>A0A251N5A2_PRUPE</name>
<dbReference type="EMBL" id="CM007657">
    <property type="protein sequence ID" value="ONH94497.1"/>
    <property type="molecule type" value="Genomic_DNA"/>
</dbReference>
<dbReference type="Proteomes" id="UP000006882">
    <property type="component" value="Chromosome G7"/>
</dbReference>
<evidence type="ECO:0000313" key="2">
    <source>
        <dbReference type="Proteomes" id="UP000006882"/>
    </source>
</evidence>
<protein>
    <submittedName>
        <fullName evidence="1">Uncharacterized protein</fullName>
    </submittedName>
</protein>
<proteinExistence type="predicted"/>
<gene>
    <name evidence="1" type="ORF">PRUPE_7G019200</name>
</gene>
<dbReference type="Gramene" id="ONH94497">
    <property type="protein sequence ID" value="ONH94497"/>
    <property type="gene ID" value="PRUPE_7G019200"/>
</dbReference>
<reference evidence="1 2" key="1">
    <citation type="journal article" date="2013" name="Nat. Genet.">
        <title>The high-quality draft genome of peach (Prunus persica) identifies unique patterns of genetic diversity, domestication and genome evolution.</title>
        <authorList>
            <consortium name="International Peach Genome Initiative"/>
            <person name="Verde I."/>
            <person name="Abbott A.G."/>
            <person name="Scalabrin S."/>
            <person name="Jung S."/>
            <person name="Shu S."/>
            <person name="Marroni F."/>
            <person name="Zhebentyayeva T."/>
            <person name="Dettori M.T."/>
            <person name="Grimwood J."/>
            <person name="Cattonaro F."/>
            <person name="Zuccolo A."/>
            <person name="Rossini L."/>
            <person name="Jenkins J."/>
            <person name="Vendramin E."/>
            <person name="Meisel L.A."/>
            <person name="Decroocq V."/>
            <person name="Sosinski B."/>
            <person name="Prochnik S."/>
            <person name="Mitros T."/>
            <person name="Policriti A."/>
            <person name="Cipriani G."/>
            <person name="Dondini L."/>
            <person name="Ficklin S."/>
            <person name="Goodstein D.M."/>
            <person name="Xuan P."/>
            <person name="Del Fabbro C."/>
            <person name="Aramini V."/>
            <person name="Copetti D."/>
            <person name="Gonzalez S."/>
            <person name="Horner D.S."/>
            <person name="Falchi R."/>
            <person name="Lucas S."/>
            <person name="Mica E."/>
            <person name="Maldonado J."/>
            <person name="Lazzari B."/>
            <person name="Bielenberg D."/>
            <person name="Pirona R."/>
            <person name="Miculan M."/>
            <person name="Barakat A."/>
            <person name="Testolin R."/>
            <person name="Stella A."/>
            <person name="Tartarini S."/>
            <person name="Tonutti P."/>
            <person name="Arus P."/>
            <person name="Orellana A."/>
            <person name="Wells C."/>
            <person name="Main D."/>
            <person name="Vizzotto G."/>
            <person name="Silva H."/>
            <person name="Salamini F."/>
            <person name="Schmutz J."/>
            <person name="Morgante M."/>
            <person name="Rokhsar D.S."/>
        </authorList>
    </citation>
    <scope>NUCLEOTIDE SEQUENCE [LARGE SCALE GENOMIC DNA]</scope>
    <source>
        <strain evidence="2">cv. Nemared</strain>
    </source>
</reference>